<comment type="catalytic activity">
    <reaction evidence="7">
        <text>L-cysteinyl-[prolipoprotein] + a 1,2-diacyl-sn-glycero-3-phospho-(1'-sn-glycerol) = an S-1,2-diacyl-sn-glyceryl-L-cysteinyl-[prolipoprotein] + sn-glycerol 1-phosphate + H(+)</text>
        <dbReference type="Rhea" id="RHEA:56712"/>
        <dbReference type="Rhea" id="RHEA-COMP:14679"/>
        <dbReference type="Rhea" id="RHEA-COMP:14680"/>
        <dbReference type="ChEBI" id="CHEBI:15378"/>
        <dbReference type="ChEBI" id="CHEBI:29950"/>
        <dbReference type="ChEBI" id="CHEBI:57685"/>
        <dbReference type="ChEBI" id="CHEBI:64716"/>
        <dbReference type="ChEBI" id="CHEBI:140658"/>
        <dbReference type="EC" id="2.5.1.145"/>
    </reaction>
</comment>
<comment type="pathway">
    <text evidence="7">Protein modification; lipoprotein biosynthesis (diacylglyceryl transfer).</text>
</comment>
<evidence type="ECO:0000313" key="8">
    <source>
        <dbReference type="EMBL" id="TFF66458.1"/>
    </source>
</evidence>
<evidence type="ECO:0000313" key="9">
    <source>
        <dbReference type="Proteomes" id="UP000297454"/>
    </source>
</evidence>
<evidence type="ECO:0000256" key="1">
    <source>
        <dbReference type="ARBA" id="ARBA00007150"/>
    </source>
</evidence>
<reference evidence="8 9" key="1">
    <citation type="submission" date="2019-01" db="EMBL/GenBank/DDBJ databases">
        <title>Draft Genome Sequences of Helcococcus ovis Strains Isolated from the Uterus and Vagina of Dairy Cows with Metritis.</title>
        <authorList>
            <person name="Cunha F."/>
            <person name="Jeon S.J."/>
            <person name="Kutzer P."/>
            <person name="Galvao K.N."/>
        </authorList>
    </citation>
    <scope>NUCLEOTIDE SEQUENCE [LARGE SCALE GENOMIC DNA]</scope>
    <source>
        <strain evidence="8 9">KG-37</strain>
    </source>
</reference>
<feature type="transmembrane region" description="Helical" evidence="7">
    <location>
        <begin position="49"/>
        <end position="71"/>
    </location>
</feature>
<evidence type="ECO:0000256" key="7">
    <source>
        <dbReference type="HAMAP-Rule" id="MF_01147"/>
    </source>
</evidence>
<evidence type="ECO:0000256" key="5">
    <source>
        <dbReference type="ARBA" id="ARBA00022989"/>
    </source>
</evidence>
<comment type="similarity">
    <text evidence="1 7">Belongs to the Lgt family.</text>
</comment>
<dbReference type="Pfam" id="PF01790">
    <property type="entry name" value="LGT"/>
    <property type="match status" value="1"/>
</dbReference>
<dbReference type="PANTHER" id="PTHR30589">
    <property type="entry name" value="PROLIPOPROTEIN DIACYLGLYCERYL TRANSFERASE"/>
    <property type="match status" value="1"/>
</dbReference>
<gene>
    <name evidence="7 8" type="primary">lgt</name>
    <name evidence="8" type="ORF">EQF91_03915</name>
</gene>
<keyword evidence="2 7" id="KW-1003">Cell membrane</keyword>
<feature type="binding site" evidence="7">
    <location>
        <position position="134"/>
    </location>
    <ligand>
        <name>a 1,2-diacyl-sn-glycero-3-phospho-(1'-sn-glycerol)</name>
        <dbReference type="ChEBI" id="CHEBI:64716"/>
    </ligand>
</feature>
<evidence type="ECO:0000256" key="6">
    <source>
        <dbReference type="ARBA" id="ARBA00023136"/>
    </source>
</evidence>
<protein>
    <recommendedName>
        <fullName evidence="7">Phosphatidylglycerol--prolipoprotein diacylglyceryl transferase</fullName>
        <ecNumber evidence="7">2.5.1.145</ecNumber>
    </recommendedName>
</protein>
<evidence type="ECO:0000256" key="2">
    <source>
        <dbReference type="ARBA" id="ARBA00022475"/>
    </source>
</evidence>
<dbReference type="UniPathway" id="UPA00664"/>
<keyword evidence="8" id="KW-0449">Lipoprotein</keyword>
<name>A0A4R9C1G9_9FIRM</name>
<comment type="function">
    <text evidence="7">Catalyzes the transfer of the diacylglyceryl group from phosphatidylglycerol to the sulfhydryl group of the N-terminal cysteine of a prolipoprotein, the first step in the formation of mature lipoproteins.</text>
</comment>
<comment type="caution">
    <text evidence="8">The sequence shown here is derived from an EMBL/GenBank/DDBJ whole genome shotgun (WGS) entry which is preliminary data.</text>
</comment>
<dbReference type="GeneID" id="97030734"/>
<feature type="transmembrane region" description="Helical" evidence="7">
    <location>
        <begin position="91"/>
        <end position="108"/>
    </location>
</feature>
<dbReference type="RefSeq" id="WP_134711728.1">
    <property type="nucleotide sequence ID" value="NZ_CP119081.1"/>
</dbReference>
<dbReference type="PANTHER" id="PTHR30589:SF0">
    <property type="entry name" value="PHOSPHATIDYLGLYCEROL--PROLIPOPROTEIN DIACYLGLYCERYL TRANSFERASE"/>
    <property type="match status" value="1"/>
</dbReference>
<feature type="transmembrane region" description="Helical" evidence="7">
    <location>
        <begin position="195"/>
        <end position="211"/>
    </location>
</feature>
<feature type="transmembrane region" description="Helical" evidence="7">
    <location>
        <begin position="18"/>
        <end position="37"/>
    </location>
</feature>
<proteinExistence type="inferred from homology"/>
<keyword evidence="6 7" id="KW-0472">Membrane</keyword>
<accession>A0A4R9C1G9</accession>
<dbReference type="OrthoDB" id="871140at2"/>
<dbReference type="AlphaFoldDB" id="A0A4R9C1G9"/>
<dbReference type="GO" id="GO:0008961">
    <property type="term" value="F:phosphatidylglycerol-prolipoprotein diacylglyceryl transferase activity"/>
    <property type="evidence" value="ECO:0007669"/>
    <property type="project" value="UniProtKB-UniRule"/>
</dbReference>
<feature type="transmembrane region" description="Helical" evidence="7">
    <location>
        <begin position="115"/>
        <end position="133"/>
    </location>
</feature>
<evidence type="ECO:0000256" key="3">
    <source>
        <dbReference type="ARBA" id="ARBA00022679"/>
    </source>
</evidence>
<dbReference type="EMBL" id="SCFR01000010">
    <property type="protein sequence ID" value="TFF66458.1"/>
    <property type="molecule type" value="Genomic_DNA"/>
</dbReference>
<dbReference type="GO" id="GO:0005886">
    <property type="term" value="C:plasma membrane"/>
    <property type="evidence" value="ECO:0007669"/>
    <property type="project" value="UniProtKB-SubCell"/>
</dbReference>
<dbReference type="InterPro" id="IPR001640">
    <property type="entry name" value="Lgt"/>
</dbReference>
<evidence type="ECO:0000256" key="4">
    <source>
        <dbReference type="ARBA" id="ARBA00022692"/>
    </source>
</evidence>
<dbReference type="GO" id="GO:0042158">
    <property type="term" value="P:lipoprotein biosynthetic process"/>
    <property type="evidence" value="ECO:0007669"/>
    <property type="project" value="UniProtKB-UniRule"/>
</dbReference>
<sequence>MFQYNGSRVAFSFLGIDVYWYGVLIVTGMILAVYLVSRELKRLGENPDLIYDIAIWVLPASIIGARLYYVIFEFGRYDNIWEMINVRDGGLAIHGGVIAAVLVGFIYSKIKRINFFKVSDLVAIFMPLAQAIGRWGNFINNEAHGGPTNAPWALIIDGQKYHPTFFYESLGNFLIFLGLFIYYRKKSPNTGKLTALYMIFYGILRFFVESLRTDSLWWGPIRVAQLVSIFGIITGVIIIYFANKNKFYSEDFYNIKNI</sequence>
<dbReference type="PROSITE" id="PS01311">
    <property type="entry name" value="LGT"/>
    <property type="match status" value="1"/>
</dbReference>
<feature type="transmembrane region" description="Helical" evidence="7">
    <location>
        <begin position="165"/>
        <end position="183"/>
    </location>
</feature>
<dbReference type="NCBIfam" id="TIGR00544">
    <property type="entry name" value="lgt"/>
    <property type="match status" value="1"/>
</dbReference>
<dbReference type="HAMAP" id="MF_01147">
    <property type="entry name" value="Lgt"/>
    <property type="match status" value="1"/>
</dbReference>
<keyword evidence="3 7" id="KW-0808">Transferase</keyword>
<dbReference type="Proteomes" id="UP000297454">
    <property type="component" value="Unassembled WGS sequence"/>
</dbReference>
<organism evidence="8 9">
    <name type="scientific">Helcococcus ovis</name>
    <dbReference type="NCBI Taxonomy" id="72026"/>
    <lineage>
        <taxon>Bacteria</taxon>
        <taxon>Bacillati</taxon>
        <taxon>Bacillota</taxon>
        <taxon>Tissierellia</taxon>
        <taxon>Tissierellales</taxon>
        <taxon>Peptoniphilaceae</taxon>
        <taxon>Helcococcus</taxon>
    </lineage>
</organism>
<feature type="transmembrane region" description="Helical" evidence="7">
    <location>
        <begin position="223"/>
        <end position="242"/>
    </location>
</feature>
<dbReference type="EC" id="2.5.1.145" evidence="7"/>
<comment type="subcellular location">
    <subcellularLocation>
        <location evidence="7">Cell membrane</location>
        <topology evidence="7">Multi-pass membrane protein</topology>
    </subcellularLocation>
</comment>
<keyword evidence="4 7" id="KW-0812">Transmembrane</keyword>
<keyword evidence="5 7" id="KW-1133">Transmembrane helix</keyword>
<keyword evidence="9" id="KW-1185">Reference proteome</keyword>